<feature type="domain" description="Transglycosylase SLT" evidence="2">
    <location>
        <begin position="14"/>
        <end position="196"/>
    </location>
</feature>
<accession>A0A1J0KTT9</accession>
<dbReference type="Proteomes" id="UP000182521">
    <property type="component" value="Chromosome"/>
</dbReference>
<dbReference type="Pfam" id="PF19489">
    <property type="entry name" value="SLT_4"/>
    <property type="match status" value="1"/>
</dbReference>
<reference evidence="4" key="1">
    <citation type="submission" date="2014-10" db="EMBL/GenBank/DDBJ databases">
        <authorList>
            <person name="Kuske C.R."/>
            <person name="Challacombe J.F."/>
            <person name="Daligault H.E."/>
            <person name="Davenport K.W."/>
            <person name="Johnson S.L."/>
            <person name="Siddaramappa S."/>
            <person name="Petersen J.M."/>
        </authorList>
    </citation>
    <scope>NUCLEOTIDE SEQUENCE [LARGE SCALE GENOMIC DNA]</scope>
    <source>
        <strain evidence="4">CA97-1460</strain>
    </source>
</reference>
<feature type="signal peptide" evidence="1">
    <location>
        <begin position="1"/>
        <end position="26"/>
    </location>
</feature>
<keyword evidence="1" id="KW-0732">Signal</keyword>
<evidence type="ECO:0000313" key="3">
    <source>
        <dbReference type="EMBL" id="APC97095.1"/>
    </source>
</evidence>
<dbReference type="CDD" id="cd00442">
    <property type="entry name" value="Lyz-like"/>
    <property type="match status" value="1"/>
</dbReference>
<dbReference type="EMBL" id="CP009654">
    <property type="protein sequence ID" value="APC97095.1"/>
    <property type="molecule type" value="Genomic_DNA"/>
</dbReference>
<dbReference type="AlphaFoldDB" id="A0A1J0KTT9"/>
<dbReference type="STRING" id="1542390.KX01_1675"/>
<gene>
    <name evidence="3" type="ORF">KX01_1675</name>
</gene>
<proteinExistence type="predicted"/>
<dbReference type="KEGG" id="frc:KX01_1675"/>
<protein>
    <submittedName>
        <fullName evidence="3">Transglycosylase SLT domain protein</fullName>
    </submittedName>
</protein>
<dbReference type="InterPro" id="IPR045795">
    <property type="entry name" value="SLT_4"/>
</dbReference>
<evidence type="ECO:0000313" key="4">
    <source>
        <dbReference type="Proteomes" id="UP000182521"/>
    </source>
</evidence>
<dbReference type="Gene3D" id="1.10.530.10">
    <property type="match status" value="1"/>
</dbReference>
<dbReference type="InterPro" id="IPR023346">
    <property type="entry name" value="Lysozyme-like_dom_sf"/>
</dbReference>
<organism evidence="3 4">
    <name type="scientific">Francisella frigiditurris</name>
    <dbReference type="NCBI Taxonomy" id="1542390"/>
    <lineage>
        <taxon>Bacteria</taxon>
        <taxon>Pseudomonadati</taxon>
        <taxon>Pseudomonadota</taxon>
        <taxon>Gammaproteobacteria</taxon>
        <taxon>Thiotrichales</taxon>
        <taxon>Francisellaceae</taxon>
        <taxon>Francisella</taxon>
    </lineage>
</organism>
<keyword evidence="4" id="KW-1185">Reference proteome</keyword>
<sequence length="208" mass="23828">MLMIKRKYLLKTTFIICALIALSSCASKPPSNINNACSIIHEYPDWYYDMLDSYNRWGVPLNIQMAFIRQESSFREGAKPPMQYWMGFIPVGRASSAYGYAQALDGTWDHYKKETKQSFVSRSSFSDSVDFIGWYLNNVHNKTGISKTDAYNLYLAYHEGIGGYKKGSHRNNSFLLNYAKKTADVASKYSVQLKNCPVPRKPILSYIF</sequence>
<feature type="chain" id="PRO_5011955527" evidence="1">
    <location>
        <begin position="27"/>
        <end position="208"/>
    </location>
</feature>
<evidence type="ECO:0000259" key="2">
    <source>
        <dbReference type="Pfam" id="PF19489"/>
    </source>
</evidence>
<dbReference type="PROSITE" id="PS51257">
    <property type="entry name" value="PROKAR_LIPOPROTEIN"/>
    <property type="match status" value="1"/>
</dbReference>
<evidence type="ECO:0000256" key="1">
    <source>
        <dbReference type="SAM" id="SignalP"/>
    </source>
</evidence>
<name>A0A1J0KTT9_9GAMM</name>
<dbReference type="SUPFAM" id="SSF53955">
    <property type="entry name" value="Lysozyme-like"/>
    <property type="match status" value="1"/>
</dbReference>